<dbReference type="GO" id="GO:0005886">
    <property type="term" value="C:plasma membrane"/>
    <property type="evidence" value="ECO:0007669"/>
    <property type="project" value="UniProtKB-SubCell"/>
</dbReference>
<dbReference type="PANTHER" id="PTHR21137">
    <property type="entry name" value="ODORANT RECEPTOR"/>
    <property type="match status" value="1"/>
</dbReference>
<keyword evidence="2" id="KW-1003">Cell membrane</keyword>
<evidence type="ECO:0000256" key="1">
    <source>
        <dbReference type="ARBA" id="ARBA00004651"/>
    </source>
</evidence>
<keyword evidence="6" id="KW-1133">Transmembrane helix</keyword>
<keyword evidence="5" id="KW-0552">Olfaction</keyword>
<dbReference type="EMBL" id="MH196318">
    <property type="protein sequence ID" value="QAB43925.1"/>
    <property type="molecule type" value="mRNA"/>
</dbReference>
<dbReference type="PANTHER" id="PTHR21137:SF35">
    <property type="entry name" value="ODORANT RECEPTOR 19A-RELATED"/>
    <property type="match status" value="1"/>
</dbReference>
<protein>
    <submittedName>
        <fullName evidence="10">Olfactory receptor OR46</fullName>
    </submittedName>
</protein>
<proteinExistence type="evidence at transcript level"/>
<sequence length="129" mass="14121">MSPMAMMQLAVGVINSCMVLFPATYSEDSAAVMKCWGALPLLVTQVFLYCSGAQRLADQAEAVSTAAYSCGWPDGSSRLRRSLLLVICRAQRPLGLTAGRMFPINKATFLSLVQATYSYYTLLQHFNSH</sequence>
<evidence type="ECO:0000313" key="10">
    <source>
        <dbReference type="EMBL" id="QAB43925.1"/>
    </source>
</evidence>
<keyword evidence="4" id="KW-0812">Transmembrane</keyword>
<dbReference type="GO" id="GO:0004984">
    <property type="term" value="F:olfactory receptor activity"/>
    <property type="evidence" value="ECO:0007669"/>
    <property type="project" value="InterPro"/>
</dbReference>
<evidence type="ECO:0000256" key="8">
    <source>
        <dbReference type="ARBA" id="ARBA00023170"/>
    </source>
</evidence>
<evidence type="ECO:0000256" key="2">
    <source>
        <dbReference type="ARBA" id="ARBA00022475"/>
    </source>
</evidence>
<evidence type="ECO:0000256" key="3">
    <source>
        <dbReference type="ARBA" id="ARBA00022606"/>
    </source>
</evidence>
<keyword evidence="9" id="KW-0807">Transducer</keyword>
<dbReference type="GO" id="GO:0007165">
    <property type="term" value="P:signal transduction"/>
    <property type="evidence" value="ECO:0007669"/>
    <property type="project" value="UniProtKB-KW"/>
</dbReference>
<evidence type="ECO:0000256" key="7">
    <source>
        <dbReference type="ARBA" id="ARBA00023136"/>
    </source>
</evidence>
<keyword evidence="3" id="KW-0716">Sensory transduction</keyword>
<name>A0A410HXD6_9ORTH</name>
<dbReference type="Pfam" id="PF02949">
    <property type="entry name" value="7tm_6"/>
    <property type="match status" value="1"/>
</dbReference>
<evidence type="ECO:0000256" key="4">
    <source>
        <dbReference type="ARBA" id="ARBA00022692"/>
    </source>
</evidence>
<dbReference type="GO" id="GO:0005549">
    <property type="term" value="F:odorant binding"/>
    <property type="evidence" value="ECO:0007669"/>
    <property type="project" value="InterPro"/>
</dbReference>
<keyword evidence="8 10" id="KW-0675">Receptor</keyword>
<dbReference type="InterPro" id="IPR004117">
    <property type="entry name" value="7tm6_olfct_rcpt"/>
</dbReference>
<evidence type="ECO:0000256" key="9">
    <source>
        <dbReference type="ARBA" id="ARBA00023224"/>
    </source>
</evidence>
<organism evidence="10">
    <name type="scientific">Oedaleus asiaticus</name>
    <dbReference type="NCBI Taxonomy" id="244712"/>
    <lineage>
        <taxon>Eukaryota</taxon>
        <taxon>Metazoa</taxon>
        <taxon>Ecdysozoa</taxon>
        <taxon>Arthropoda</taxon>
        <taxon>Hexapoda</taxon>
        <taxon>Insecta</taxon>
        <taxon>Pterygota</taxon>
        <taxon>Neoptera</taxon>
        <taxon>Polyneoptera</taxon>
        <taxon>Orthoptera</taxon>
        <taxon>Caelifera</taxon>
        <taxon>Acrididea</taxon>
        <taxon>Acridomorpha</taxon>
        <taxon>Acridoidea</taxon>
        <taxon>Acrididae</taxon>
        <taxon>Oedipodinae</taxon>
        <taxon>Oedaleus</taxon>
    </lineage>
</organism>
<comment type="subcellular location">
    <subcellularLocation>
        <location evidence="1">Cell membrane</location>
        <topology evidence="1">Multi-pass membrane protein</topology>
    </subcellularLocation>
</comment>
<accession>A0A410HXD6</accession>
<reference evidence="10" key="1">
    <citation type="submission" date="2018-04" db="EMBL/GenBank/DDBJ databases">
        <title>Identification and expression profiles of candidate chemosensory membrane proteins in the band-winged grasshopper, Oedaleus asiaticus.</title>
        <authorList>
            <person name="Zhou Y."/>
            <person name="Pang B."/>
        </authorList>
    </citation>
    <scope>NUCLEOTIDE SEQUENCE</scope>
</reference>
<keyword evidence="7" id="KW-0472">Membrane</keyword>
<dbReference type="AlphaFoldDB" id="A0A410HXD6"/>
<evidence type="ECO:0000256" key="5">
    <source>
        <dbReference type="ARBA" id="ARBA00022725"/>
    </source>
</evidence>
<evidence type="ECO:0000256" key="6">
    <source>
        <dbReference type="ARBA" id="ARBA00022989"/>
    </source>
</evidence>